<dbReference type="RefSeq" id="WP_176010861.1">
    <property type="nucleotide sequence ID" value="NZ_CP041372.2"/>
</dbReference>
<accession>A0A859FJ21</accession>
<evidence type="ECO:0000313" key="3">
    <source>
        <dbReference type="Proteomes" id="UP000318138"/>
    </source>
</evidence>
<keyword evidence="1" id="KW-0812">Transmembrane</keyword>
<keyword evidence="1" id="KW-0472">Membrane</keyword>
<evidence type="ECO:0000256" key="1">
    <source>
        <dbReference type="SAM" id="Phobius"/>
    </source>
</evidence>
<gene>
    <name evidence="2" type="ORF">FLK61_40560</name>
</gene>
<name>A0A859FJ21_9BACI</name>
<evidence type="ECO:0000313" key="2">
    <source>
        <dbReference type="EMBL" id="QKS72894.1"/>
    </source>
</evidence>
<sequence length="96" mass="11099">MIMEWTQDLLPVILFMSLAMTVAGAAFWQVITVEDSRFRYTYTQSRAELSLGHVDNRQCLHTTFEQGLWVTRMAKRKESPEDDDSECLLSSISYSN</sequence>
<feature type="transmembrane region" description="Helical" evidence="1">
    <location>
        <begin position="12"/>
        <end position="31"/>
    </location>
</feature>
<organism evidence="2 3">
    <name type="scientific">Paenalkalicoccus suaedae</name>
    <dbReference type="NCBI Taxonomy" id="2592382"/>
    <lineage>
        <taxon>Bacteria</taxon>
        <taxon>Bacillati</taxon>
        <taxon>Bacillota</taxon>
        <taxon>Bacilli</taxon>
        <taxon>Bacillales</taxon>
        <taxon>Bacillaceae</taxon>
        <taxon>Paenalkalicoccus</taxon>
    </lineage>
</organism>
<dbReference type="KEGG" id="psua:FLK61_40560"/>
<reference evidence="3" key="1">
    <citation type="submission" date="2019-07" db="EMBL/GenBank/DDBJ databases">
        <title>Bacillus alkalisoli sp. nov. isolated from saline soil.</title>
        <authorList>
            <person name="Sun J.-Q."/>
            <person name="Xu L."/>
        </authorList>
    </citation>
    <scope>NUCLEOTIDE SEQUENCE [LARGE SCALE GENOMIC DNA]</scope>
    <source>
        <strain evidence="3">M4U3P1</strain>
    </source>
</reference>
<proteinExistence type="predicted"/>
<protein>
    <submittedName>
        <fullName evidence="2">Uncharacterized protein</fullName>
    </submittedName>
</protein>
<dbReference type="Proteomes" id="UP000318138">
    <property type="component" value="Chromosome"/>
</dbReference>
<dbReference type="EMBL" id="CP041372">
    <property type="protein sequence ID" value="QKS72894.1"/>
    <property type="molecule type" value="Genomic_DNA"/>
</dbReference>
<dbReference type="AlphaFoldDB" id="A0A859FJ21"/>
<keyword evidence="1" id="KW-1133">Transmembrane helix</keyword>
<keyword evidence="3" id="KW-1185">Reference proteome</keyword>